<evidence type="ECO:0000259" key="7">
    <source>
        <dbReference type="PROSITE" id="PS51184"/>
    </source>
</evidence>
<dbReference type="EMBL" id="CAJNNV010029534">
    <property type="protein sequence ID" value="CAE8628905.1"/>
    <property type="molecule type" value="Genomic_DNA"/>
</dbReference>
<keyword evidence="3" id="KW-0479">Metal-binding</keyword>
<keyword evidence="6" id="KW-0539">Nucleus</keyword>
<sequence length="325" mass="36868">MNSQLFAAAAAAVALGFKLEQASASIQSPVGHLEPFGGWLPGEPIEERQDVPGPEDFYTKYSNADNGNGRPVVFRGAALRMPAMKWRSDKYLLERFGNEDISGVEWNLKETRAGGNVEGMNKMRDFLASYNTSDIYMVSQVPKGMQDDVQFLPCMQCGGYLKFLDVHNMWIGRGGSKSVVHYDDQDNINCMLDGEKRFIFMHPSYKNRFEAHPNSPRNQFGWVDTALDRSIPGYGAFMGDIDVDRMDLIKYPGWRDVKWSYVDLKPGDCVYIPYQWYHQVTARPGRSINVHIWYWRPKRFDSKSCQADPSLSPLPHAAATKVLEA</sequence>
<keyword evidence="4" id="KW-0560">Oxidoreductase</keyword>
<dbReference type="SMART" id="SM00558">
    <property type="entry name" value="JmjC"/>
    <property type="match status" value="1"/>
</dbReference>
<dbReference type="GO" id="GO:0046872">
    <property type="term" value="F:metal ion binding"/>
    <property type="evidence" value="ECO:0007669"/>
    <property type="project" value="UniProtKB-KW"/>
</dbReference>
<evidence type="ECO:0000256" key="3">
    <source>
        <dbReference type="ARBA" id="ARBA00022723"/>
    </source>
</evidence>
<dbReference type="GO" id="GO:0016491">
    <property type="term" value="F:oxidoreductase activity"/>
    <property type="evidence" value="ECO:0007669"/>
    <property type="project" value="UniProtKB-KW"/>
</dbReference>
<evidence type="ECO:0000256" key="5">
    <source>
        <dbReference type="ARBA" id="ARBA00023004"/>
    </source>
</evidence>
<feature type="domain" description="JmjC" evidence="7">
    <location>
        <begin position="130"/>
        <end position="309"/>
    </location>
</feature>
<dbReference type="Pfam" id="PF13621">
    <property type="entry name" value="Cupin_8"/>
    <property type="match status" value="1"/>
</dbReference>
<dbReference type="Proteomes" id="UP000654075">
    <property type="component" value="Unassembled WGS sequence"/>
</dbReference>
<dbReference type="SUPFAM" id="SSF51197">
    <property type="entry name" value="Clavaminate synthase-like"/>
    <property type="match status" value="1"/>
</dbReference>
<evidence type="ECO:0000256" key="4">
    <source>
        <dbReference type="ARBA" id="ARBA00023002"/>
    </source>
</evidence>
<evidence type="ECO:0000313" key="9">
    <source>
        <dbReference type="Proteomes" id="UP000654075"/>
    </source>
</evidence>
<gene>
    <name evidence="8" type="ORF">PGLA1383_LOCUS45505</name>
</gene>
<comment type="caution">
    <text evidence="8">The sequence shown here is derived from an EMBL/GenBank/DDBJ whole genome shotgun (WGS) entry which is preliminary data.</text>
</comment>
<name>A0A813GPI4_POLGL</name>
<comment type="cofactor">
    <cofactor evidence="1">
        <name>Fe(2+)</name>
        <dbReference type="ChEBI" id="CHEBI:29033"/>
    </cofactor>
</comment>
<dbReference type="OMA" id="INIWWRS"/>
<evidence type="ECO:0000256" key="1">
    <source>
        <dbReference type="ARBA" id="ARBA00001954"/>
    </source>
</evidence>
<reference evidence="8" key="1">
    <citation type="submission" date="2021-02" db="EMBL/GenBank/DDBJ databases">
        <authorList>
            <person name="Dougan E. K."/>
            <person name="Rhodes N."/>
            <person name="Thang M."/>
            <person name="Chan C."/>
        </authorList>
    </citation>
    <scope>NUCLEOTIDE SEQUENCE</scope>
</reference>
<dbReference type="PANTHER" id="PTHR12461:SF106">
    <property type="entry name" value="BIFUNCTIONAL PEPTIDASE AND ARGINYL-HYDROXYLASE JMJD5"/>
    <property type="match status" value="1"/>
</dbReference>
<dbReference type="InterPro" id="IPR003347">
    <property type="entry name" value="JmjC_dom"/>
</dbReference>
<evidence type="ECO:0000313" key="8">
    <source>
        <dbReference type="EMBL" id="CAE8628905.1"/>
    </source>
</evidence>
<dbReference type="GO" id="GO:0005634">
    <property type="term" value="C:nucleus"/>
    <property type="evidence" value="ECO:0007669"/>
    <property type="project" value="UniProtKB-SubCell"/>
</dbReference>
<keyword evidence="9" id="KW-1185">Reference proteome</keyword>
<accession>A0A813GPI4</accession>
<evidence type="ECO:0000256" key="6">
    <source>
        <dbReference type="ARBA" id="ARBA00023242"/>
    </source>
</evidence>
<dbReference type="OrthoDB" id="416772at2759"/>
<dbReference type="InterPro" id="IPR041667">
    <property type="entry name" value="Cupin_8"/>
</dbReference>
<keyword evidence="5" id="KW-0408">Iron</keyword>
<comment type="subcellular location">
    <subcellularLocation>
        <location evidence="2">Nucleus</location>
    </subcellularLocation>
</comment>
<protein>
    <recommendedName>
        <fullName evidence="7">JmjC domain-containing protein</fullName>
    </recommendedName>
</protein>
<dbReference type="Gene3D" id="2.60.120.10">
    <property type="entry name" value="Jelly Rolls"/>
    <property type="match status" value="1"/>
</dbReference>
<dbReference type="PANTHER" id="PTHR12461">
    <property type="entry name" value="HYPOXIA-INDUCIBLE FACTOR 1 ALPHA INHIBITOR-RELATED"/>
    <property type="match status" value="1"/>
</dbReference>
<organism evidence="8 9">
    <name type="scientific">Polarella glacialis</name>
    <name type="common">Dinoflagellate</name>
    <dbReference type="NCBI Taxonomy" id="89957"/>
    <lineage>
        <taxon>Eukaryota</taxon>
        <taxon>Sar</taxon>
        <taxon>Alveolata</taxon>
        <taxon>Dinophyceae</taxon>
        <taxon>Suessiales</taxon>
        <taxon>Suessiaceae</taxon>
        <taxon>Polarella</taxon>
    </lineage>
</organism>
<dbReference type="InterPro" id="IPR014710">
    <property type="entry name" value="RmlC-like_jellyroll"/>
</dbReference>
<dbReference type="PROSITE" id="PS51184">
    <property type="entry name" value="JMJC"/>
    <property type="match status" value="1"/>
</dbReference>
<evidence type="ECO:0000256" key="2">
    <source>
        <dbReference type="ARBA" id="ARBA00004123"/>
    </source>
</evidence>
<dbReference type="AlphaFoldDB" id="A0A813GPI4"/>
<proteinExistence type="predicted"/>